<dbReference type="PANTHER" id="PTHR43013">
    <property type="entry name" value="GLUTAMYL-TRNA REDUCTASE"/>
    <property type="match status" value="1"/>
</dbReference>
<dbReference type="InterPro" id="IPR015895">
    <property type="entry name" value="4pyrrol_synth_GluRdtase_N"/>
</dbReference>
<dbReference type="SUPFAM" id="SSF69742">
    <property type="entry name" value="Glutamyl tRNA-reductase catalytic, N-terminal domain"/>
    <property type="match status" value="1"/>
</dbReference>
<feature type="binding site" evidence="4">
    <location>
        <begin position="96"/>
        <end position="98"/>
    </location>
    <ligand>
        <name>substrate</name>
    </ligand>
</feature>
<comment type="pathway">
    <text evidence="4">Porphyrin-containing compound metabolism; protoporphyrin-IX biosynthesis; 5-aminolevulinate from L-glutamyl-tRNA(Glu): step 1/2.</text>
</comment>
<feature type="domain" description="Glutamyl-tRNA reductase N-terminal" evidence="6">
    <location>
        <begin position="30"/>
        <end position="137"/>
    </location>
</feature>
<dbReference type="PANTHER" id="PTHR43013:SF1">
    <property type="entry name" value="GLUTAMYL-TRNA REDUCTASE"/>
    <property type="match status" value="1"/>
</dbReference>
<name>A0AA48H907_9BACT</name>
<dbReference type="SUPFAM" id="SSF51735">
    <property type="entry name" value="NAD(P)-binding Rossmann-fold domains"/>
    <property type="match status" value="1"/>
</dbReference>
<dbReference type="AlphaFoldDB" id="A0AA48H907"/>
<sequence>MDPVLYSYYIPRHDPEVVARNVVRAHLADHLLMWRRISDACELVYLATCQRVIFMFWGGDGTTLGFDPDIECFQGEAAWRHLLEVATGLNSANLGDREIVGQMKQALQTAKETRTAGHEAQAAFEDILREAQRLRTRIGLDDGSASVATAALRHLETTLAPNAKVAIVGVGPMSRYLAQRLPERGFQITMSNRTLAKAEAFGLPLVPLAQLQMDPEGFDAVVTATASSAPLFTKGNWERLDRPPVKLVDLALPYDTEPEMDDIPWVTRVDLSTFLAETEGGRMKRREAAVHAEPFIVGAVERLRRRADARIQKHANRTAADRLTDAWEAMEAEAVAPGSVLAGLDPAQMEALEALLKRGRTLAFRALNLQREPALEGR</sequence>
<dbReference type="GO" id="GO:0050661">
    <property type="term" value="F:NADP binding"/>
    <property type="evidence" value="ECO:0007669"/>
    <property type="project" value="InterPro"/>
</dbReference>
<keyword evidence="3 4" id="KW-0627">Porphyrin biosynthesis</keyword>
<dbReference type="EC" id="1.2.1.70" evidence="4"/>
<feature type="binding site" evidence="4">
    <location>
        <begin position="169"/>
        <end position="174"/>
    </location>
    <ligand>
        <name>NADP(+)</name>
        <dbReference type="ChEBI" id="CHEBI:58349"/>
    </ligand>
</feature>
<dbReference type="HAMAP" id="MF_00087">
    <property type="entry name" value="Glu_tRNA_reductase"/>
    <property type="match status" value="1"/>
</dbReference>
<dbReference type="Pfam" id="PF05201">
    <property type="entry name" value="GlutR_N"/>
    <property type="match status" value="1"/>
</dbReference>
<dbReference type="InterPro" id="IPR000343">
    <property type="entry name" value="4pyrrol_synth_GluRdtase"/>
</dbReference>
<evidence type="ECO:0000313" key="8">
    <source>
        <dbReference type="Proteomes" id="UP001238179"/>
    </source>
</evidence>
<dbReference type="KEGG" id="msil:METEAL_31720"/>
<evidence type="ECO:0000256" key="1">
    <source>
        <dbReference type="ARBA" id="ARBA00022857"/>
    </source>
</evidence>
<dbReference type="InterPro" id="IPR006151">
    <property type="entry name" value="Shikm_DH/Glu-tRNA_Rdtase"/>
</dbReference>
<dbReference type="Pfam" id="PF01488">
    <property type="entry name" value="Shikimate_DH"/>
    <property type="match status" value="1"/>
</dbReference>
<gene>
    <name evidence="4" type="primary">hemA</name>
    <name evidence="7" type="ORF">METEAL_31720</name>
</gene>
<evidence type="ECO:0000256" key="3">
    <source>
        <dbReference type="ARBA" id="ARBA00023244"/>
    </source>
</evidence>
<keyword evidence="2 4" id="KW-0560">Oxidoreductase</keyword>
<dbReference type="InterPro" id="IPR036343">
    <property type="entry name" value="GluRdtase_N_sf"/>
</dbReference>
<protein>
    <recommendedName>
        <fullName evidence="4">Glutamyl-tRNA reductase</fullName>
        <shortName evidence="4">GluTR</shortName>
        <ecNumber evidence="4">1.2.1.70</ecNumber>
    </recommendedName>
</protein>
<evidence type="ECO:0000256" key="4">
    <source>
        <dbReference type="HAMAP-Rule" id="MF_00087"/>
    </source>
</evidence>
<evidence type="ECO:0000256" key="2">
    <source>
        <dbReference type="ARBA" id="ARBA00023002"/>
    </source>
</evidence>
<dbReference type="Proteomes" id="UP001238179">
    <property type="component" value="Chromosome"/>
</dbReference>
<comment type="subunit">
    <text evidence="4">Homodimer.</text>
</comment>
<proteinExistence type="inferred from homology"/>
<dbReference type="Gene3D" id="3.30.460.30">
    <property type="entry name" value="Glutamyl-tRNA reductase, N-terminal domain"/>
    <property type="match status" value="1"/>
</dbReference>
<reference evidence="8" key="1">
    <citation type="journal article" date="2023" name="Int. J. Syst. Evol. Microbiol.">
        <title>Mesoterricola silvestris gen. nov., sp. nov., Mesoterricola sediminis sp. nov., Geothrix oryzae sp. nov., Geothrix edaphica sp. nov., Geothrix rubra sp. nov., and Geothrix limicola sp. nov., six novel members of Acidobacteriota isolated from soils.</title>
        <authorList>
            <person name="Itoh H."/>
            <person name="Sugisawa Y."/>
            <person name="Mise K."/>
            <person name="Xu Z."/>
            <person name="Kuniyasu M."/>
            <person name="Ushijima N."/>
            <person name="Kawano K."/>
            <person name="Kobayashi E."/>
            <person name="Shiratori Y."/>
            <person name="Masuda Y."/>
            <person name="Senoo K."/>
        </authorList>
    </citation>
    <scope>NUCLEOTIDE SEQUENCE [LARGE SCALE GENOMIC DNA]</scope>
    <source>
        <strain evidence="8">W79</strain>
    </source>
</reference>
<keyword evidence="1 4" id="KW-0521">NADP</keyword>
<comment type="domain">
    <text evidence="4">Possesses an unusual extended V-shaped dimeric structure with each monomer consisting of three distinct domains arranged along a curved 'spinal' alpha-helix. The N-terminal catalytic domain specifically recognizes the glutamate moiety of the substrate. The second domain is the NADPH-binding domain, and the third C-terminal domain is responsible for dimerization.</text>
</comment>
<comment type="miscellaneous">
    <text evidence="4">During catalysis, the active site Cys acts as a nucleophile attacking the alpha-carbonyl group of tRNA-bound glutamate with the formation of a thioester intermediate between enzyme and glutamate, and the concomitant release of tRNA(Glu). The thioester intermediate is finally reduced by direct hydride transfer from NADPH, to form the product GSA.</text>
</comment>
<organism evidence="7 8">
    <name type="scientific">Mesoterricola silvestris</name>
    <dbReference type="NCBI Taxonomy" id="2927979"/>
    <lineage>
        <taxon>Bacteria</taxon>
        <taxon>Pseudomonadati</taxon>
        <taxon>Acidobacteriota</taxon>
        <taxon>Holophagae</taxon>
        <taxon>Holophagales</taxon>
        <taxon>Holophagaceae</taxon>
        <taxon>Mesoterricola</taxon>
    </lineage>
</organism>
<dbReference type="Gene3D" id="3.40.50.720">
    <property type="entry name" value="NAD(P)-binding Rossmann-like Domain"/>
    <property type="match status" value="1"/>
</dbReference>
<evidence type="ECO:0000259" key="6">
    <source>
        <dbReference type="Pfam" id="PF05201"/>
    </source>
</evidence>
<evidence type="ECO:0000313" key="7">
    <source>
        <dbReference type="EMBL" id="BDU73998.1"/>
    </source>
</evidence>
<feature type="binding site" evidence="4">
    <location>
        <position position="102"/>
    </location>
    <ligand>
        <name>substrate</name>
    </ligand>
</feature>
<feature type="active site" description="Nucleophile" evidence="4">
    <location>
        <position position="49"/>
    </location>
</feature>
<accession>A0AA48H907</accession>
<dbReference type="InterPro" id="IPR036291">
    <property type="entry name" value="NAD(P)-bd_dom_sf"/>
</dbReference>
<feature type="site" description="Important for activity" evidence="4">
    <location>
        <position position="81"/>
    </location>
</feature>
<dbReference type="GO" id="GO:0008883">
    <property type="term" value="F:glutamyl-tRNA reductase activity"/>
    <property type="evidence" value="ECO:0007669"/>
    <property type="project" value="UniProtKB-UniRule"/>
</dbReference>
<comment type="catalytic activity">
    <reaction evidence="4">
        <text>(S)-4-amino-5-oxopentanoate + tRNA(Glu) + NADP(+) = L-glutamyl-tRNA(Glu) + NADPH + H(+)</text>
        <dbReference type="Rhea" id="RHEA:12344"/>
        <dbReference type="Rhea" id="RHEA-COMP:9663"/>
        <dbReference type="Rhea" id="RHEA-COMP:9680"/>
        <dbReference type="ChEBI" id="CHEBI:15378"/>
        <dbReference type="ChEBI" id="CHEBI:57501"/>
        <dbReference type="ChEBI" id="CHEBI:57783"/>
        <dbReference type="ChEBI" id="CHEBI:58349"/>
        <dbReference type="ChEBI" id="CHEBI:78442"/>
        <dbReference type="ChEBI" id="CHEBI:78520"/>
        <dbReference type="EC" id="1.2.1.70"/>
    </reaction>
</comment>
<dbReference type="GO" id="GO:0019353">
    <property type="term" value="P:protoporphyrinogen IX biosynthetic process from glutamate"/>
    <property type="evidence" value="ECO:0007669"/>
    <property type="project" value="TreeGrafter"/>
</dbReference>
<dbReference type="EMBL" id="AP027080">
    <property type="protein sequence ID" value="BDU73998.1"/>
    <property type="molecule type" value="Genomic_DNA"/>
</dbReference>
<evidence type="ECO:0000259" key="5">
    <source>
        <dbReference type="Pfam" id="PF01488"/>
    </source>
</evidence>
<feature type="binding site" evidence="4">
    <location>
        <begin position="48"/>
        <end position="51"/>
    </location>
    <ligand>
        <name>substrate</name>
    </ligand>
</feature>
<feature type="binding site" evidence="4">
    <location>
        <position position="91"/>
    </location>
    <ligand>
        <name>substrate</name>
    </ligand>
</feature>
<comment type="similarity">
    <text evidence="4">Belongs to the glutamyl-tRNA reductase family.</text>
</comment>
<feature type="domain" description="Quinate/shikimate 5-dehydrogenase/glutamyl-tRNA reductase" evidence="5">
    <location>
        <begin position="162"/>
        <end position="265"/>
    </location>
</feature>
<keyword evidence="8" id="KW-1185">Reference proteome</keyword>
<comment type="function">
    <text evidence="4">Catalyzes the NADPH-dependent reduction of glutamyl-tRNA(Glu) to glutamate 1-semialdehyde (GSA).</text>
</comment>